<dbReference type="PANTHER" id="PTHR43156:SF2">
    <property type="entry name" value="STAGE II SPORULATION PROTEIN E"/>
    <property type="match status" value="1"/>
</dbReference>
<reference evidence="3 4" key="1">
    <citation type="submission" date="2020-08" db="EMBL/GenBank/DDBJ databases">
        <title>Sequencing the genomes of 1000 actinobacteria strains.</title>
        <authorList>
            <person name="Klenk H.-P."/>
        </authorList>
    </citation>
    <scope>NUCLEOTIDE SEQUENCE [LARGE SCALE GENOMIC DNA]</scope>
    <source>
        <strain evidence="3 4">DSM 44320</strain>
    </source>
</reference>
<keyword evidence="4" id="KW-1185">Reference proteome</keyword>
<accession>A0A7W5V451</accession>
<dbReference type="GO" id="GO:0016791">
    <property type="term" value="F:phosphatase activity"/>
    <property type="evidence" value="ECO:0007669"/>
    <property type="project" value="TreeGrafter"/>
</dbReference>
<keyword evidence="1" id="KW-0378">Hydrolase</keyword>
<dbReference type="Pfam" id="PF07228">
    <property type="entry name" value="SpoIIE"/>
    <property type="match status" value="1"/>
</dbReference>
<feature type="domain" description="PPM-type phosphatase" evidence="2">
    <location>
        <begin position="6"/>
        <end position="93"/>
    </location>
</feature>
<evidence type="ECO:0000313" key="4">
    <source>
        <dbReference type="Proteomes" id="UP000579945"/>
    </source>
</evidence>
<evidence type="ECO:0000313" key="3">
    <source>
        <dbReference type="EMBL" id="MBB3724530.1"/>
    </source>
</evidence>
<dbReference type="RefSeq" id="WP_221240880.1">
    <property type="nucleotide sequence ID" value="NZ_JACIBV010000001.1"/>
</dbReference>
<dbReference type="InterPro" id="IPR001932">
    <property type="entry name" value="PPM-type_phosphatase-like_dom"/>
</dbReference>
<dbReference type="AlphaFoldDB" id="A0A7W5V451"/>
<dbReference type="Proteomes" id="UP000579945">
    <property type="component" value="Unassembled WGS sequence"/>
</dbReference>
<gene>
    <name evidence="3" type="ORF">FHR33_000390</name>
</gene>
<sequence length="102" mass="11316">MSLADPDAHAPPLGLVERPEPHEIVFGAGAQILLYTDGAIEARDRHGRFYPLAERAFLLKDEDPERALEALKQDLVDHGDAPLHADAAMLLLRPRESKINRC</sequence>
<dbReference type="InterPro" id="IPR052016">
    <property type="entry name" value="Bact_Sigma-Reg"/>
</dbReference>
<dbReference type="GeneID" id="95387031"/>
<protein>
    <submittedName>
        <fullName evidence="3">Serine phosphatase RsbU (Regulator of sigma subunit)</fullName>
    </submittedName>
</protein>
<evidence type="ECO:0000259" key="2">
    <source>
        <dbReference type="Pfam" id="PF07228"/>
    </source>
</evidence>
<comment type="caution">
    <text evidence="3">The sequence shown here is derived from an EMBL/GenBank/DDBJ whole genome shotgun (WGS) entry which is preliminary data.</text>
</comment>
<proteinExistence type="predicted"/>
<name>A0A7W5V451_9ACTN</name>
<evidence type="ECO:0000256" key="1">
    <source>
        <dbReference type="ARBA" id="ARBA00022801"/>
    </source>
</evidence>
<dbReference type="EMBL" id="JACIBV010000001">
    <property type="protein sequence ID" value="MBB3724530.1"/>
    <property type="molecule type" value="Genomic_DNA"/>
</dbReference>
<organism evidence="3 4">
    <name type="scientific">Nonomuraea dietziae</name>
    <dbReference type="NCBI Taxonomy" id="65515"/>
    <lineage>
        <taxon>Bacteria</taxon>
        <taxon>Bacillati</taxon>
        <taxon>Actinomycetota</taxon>
        <taxon>Actinomycetes</taxon>
        <taxon>Streptosporangiales</taxon>
        <taxon>Streptosporangiaceae</taxon>
        <taxon>Nonomuraea</taxon>
    </lineage>
</organism>
<dbReference type="PANTHER" id="PTHR43156">
    <property type="entry name" value="STAGE II SPORULATION PROTEIN E-RELATED"/>
    <property type="match status" value="1"/>
</dbReference>
<dbReference type="InterPro" id="IPR036457">
    <property type="entry name" value="PPM-type-like_dom_sf"/>
</dbReference>
<dbReference type="Gene3D" id="3.60.40.10">
    <property type="entry name" value="PPM-type phosphatase domain"/>
    <property type="match status" value="1"/>
</dbReference>